<gene>
    <name evidence="4" type="ORF">CONCODRAFT_77831</name>
</gene>
<organism evidence="4 5">
    <name type="scientific">Conidiobolus coronatus (strain ATCC 28846 / CBS 209.66 / NRRL 28638)</name>
    <name type="common">Delacroixia coronata</name>
    <dbReference type="NCBI Taxonomy" id="796925"/>
    <lineage>
        <taxon>Eukaryota</taxon>
        <taxon>Fungi</taxon>
        <taxon>Fungi incertae sedis</taxon>
        <taxon>Zoopagomycota</taxon>
        <taxon>Entomophthoromycotina</taxon>
        <taxon>Entomophthoromycetes</taxon>
        <taxon>Entomophthorales</taxon>
        <taxon>Ancylistaceae</taxon>
        <taxon>Conidiobolus</taxon>
    </lineage>
</organism>
<dbReference type="GO" id="GO:0005634">
    <property type="term" value="C:nucleus"/>
    <property type="evidence" value="ECO:0007669"/>
    <property type="project" value="TreeGrafter"/>
</dbReference>
<sequence length="221" mass="25373">MNCHNEATEDDHHHHHGHGHGHDHDHDHDHDNEEEFLKESLLHHIDLDRVNCFNELETGSAKKVFKPFFKRLDTTDKLNSDCDPELLLFIPFTGLVKLKSIIIFGGGQGSSPSQMKAFINKDDIDFDYVSSATPVQEWELVDGISHEVEYQTRITKFNNVRNLSLYFPDNFGAESTEIIYIGLKGEFTELKDDPIITVYELQPNVKDHKVPGIDSMNYQIN</sequence>
<dbReference type="PANTHER" id="PTHR12175">
    <property type="entry name" value="AD039 HT014 THIOREDOXIN FAMILY TRP26"/>
    <property type="match status" value="1"/>
</dbReference>
<feature type="compositionally biased region" description="Basic and acidic residues" evidence="2">
    <location>
        <begin position="1"/>
        <end position="12"/>
    </location>
</feature>
<feature type="domain" description="PITH" evidence="3">
    <location>
        <begin position="30"/>
        <end position="203"/>
    </location>
</feature>
<evidence type="ECO:0000256" key="1">
    <source>
        <dbReference type="ARBA" id="ARBA00025788"/>
    </source>
</evidence>
<dbReference type="InterPro" id="IPR008979">
    <property type="entry name" value="Galactose-bd-like_sf"/>
</dbReference>
<dbReference type="Proteomes" id="UP000070444">
    <property type="component" value="Unassembled WGS sequence"/>
</dbReference>
<reference evidence="4 5" key="1">
    <citation type="journal article" date="2015" name="Genome Biol. Evol.">
        <title>Phylogenomic analyses indicate that early fungi evolved digesting cell walls of algal ancestors of land plants.</title>
        <authorList>
            <person name="Chang Y."/>
            <person name="Wang S."/>
            <person name="Sekimoto S."/>
            <person name="Aerts A.L."/>
            <person name="Choi C."/>
            <person name="Clum A."/>
            <person name="LaButti K.M."/>
            <person name="Lindquist E.A."/>
            <person name="Yee Ngan C."/>
            <person name="Ohm R.A."/>
            <person name="Salamov A.A."/>
            <person name="Grigoriev I.V."/>
            <person name="Spatafora J.W."/>
            <person name="Berbee M.L."/>
        </authorList>
    </citation>
    <scope>NUCLEOTIDE SEQUENCE [LARGE SCALE GENOMIC DNA]</scope>
    <source>
        <strain evidence="4 5">NRRL 28638</strain>
    </source>
</reference>
<evidence type="ECO:0000259" key="3">
    <source>
        <dbReference type="PROSITE" id="PS51532"/>
    </source>
</evidence>
<dbReference type="Pfam" id="PF06201">
    <property type="entry name" value="PITH"/>
    <property type="match status" value="1"/>
</dbReference>
<dbReference type="AlphaFoldDB" id="A0A137PBL2"/>
<evidence type="ECO:0000313" key="4">
    <source>
        <dbReference type="EMBL" id="KXN72385.1"/>
    </source>
</evidence>
<dbReference type="InterPro" id="IPR045099">
    <property type="entry name" value="PITH1-like"/>
</dbReference>
<name>A0A137PBL2_CONC2</name>
<dbReference type="OrthoDB" id="2635at2759"/>
<proteinExistence type="inferred from homology"/>
<dbReference type="Gene3D" id="2.60.120.470">
    <property type="entry name" value="PITH domain"/>
    <property type="match status" value="1"/>
</dbReference>
<dbReference type="PROSITE" id="PS51532">
    <property type="entry name" value="PITH"/>
    <property type="match status" value="1"/>
</dbReference>
<dbReference type="GO" id="GO:0005737">
    <property type="term" value="C:cytoplasm"/>
    <property type="evidence" value="ECO:0007669"/>
    <property type="project" value="UniProtKB-ARBA"/>
</dbReference>
<keyword evidence="5" id="KW-1185">Reference proteome</keyword>
<dbReference type="PANTHER" id="PTHR12175:SF1">
    <property type="entry name" value="PITH DOMAIN-CONTAINING PROTEIN 1"/>
    <property type="match status" value="1"/>
</dbReference>
<dbReference type="InterPro" id="IPR037047">
    <property type="entry name" value="PITH_dom_sf"/>
</dbReference>
<dbReference type="EMBL" id="KQ964454">
    <property type="protein sequence ID" value="KXN72385.1"/>
    <property type="molecule type" value="Genomic_DNA"/>
</dbReference>
<evidence type="ECO:0000256" key="2">
    <source>
        <dbReference type="SAM" id="MobiDB-lite"/>
    </source>
</evidence>
<comment type="similarity">
    <text evidence="1">Belongs to the PITHD1 family.</text>
</comment>
<protein>
    <submittedName>
        <fullName evidence="4">UPF0424 family protein</fullName>
    </submittedName>
</protein>
<accession>A0A137PBL2</accession>
<dbReference type="SUPFAM" id="SSF49785">
    <property type="entry name" value="Galactose-binding domain-like"/>
    <property type="match status" value="1"/>
</dbReference>
<evidence type="ECO:0000313" key="5">
    <source>
        <dbReference type="Proteomes" id="UP000070444"/>
    </source>
</evidence>
<dbReference type="InterPro" id="IPR010400">
    <property type="entry name" value="PITH_dom"/>
</dbReference>
<feature type="region of interest" description="Disordered" evidence="2">
    <location>
        <begin position="1"/>
        <end position="33"/>
    </location>
</feature>
<dbReference type="OMA" id="RLVFKPW"/>
<feature type="compositionally biased region" description="Basic and acidic residues" evidence="2">
    <location>
        <begin position="20"/>
        <end position="33"/>
    </location>
</feature>